<feature type="non-terminal residue" evidence="1">
    <location>
        <position position="111"/>
    </location>
</feature>
<gene>
    <name evidence="1" type="ORF">ATANTOWER_027515</name>
</gene>
<evidence type="ECO:0000313" key="2">
    <source>
        <dbReference type="Proteomes" id="UP001345963"/>
    </source>
</evidence>
<proteinExistence type="predicted"/>
<comment type="caution">
    <text evidence="1">The sequence shown here is derived from an EMBL/GenBank/DDBJ whole genome shotgun (WGS) entry which is preliminary data.</text>
</comment>
<evidence type="ECO:0000313" key="1">
    <source>
        <dbReference type="EMBL" id="MED6246994.1"/>
    </source>
</evidence>
<dbReference type="Proteomes" id="UP001345963">
    <property type="component" value="Unassembled WGS sequence"/>
</dbReference>
<keyword evidence="2" id="KW-1185">Reference proteome</keyword>
<sequence length="111" mass="12217">MDFLINMLKLDGDGKKGRHFFDSFPCGALVLILNVLTEVLPDSSQLQLPSGCSEAVRLVLQQFCNNSWTCSVFMSHGTKTILLSLKSDGGQIFHVLGSVETLLQVRVTQEC</sequence>
<protein>
    <submittedName>
        <fullName evidence="1">Uncharacterized protein</fullName>
    </submittedName>
</protein>
<reference evidence="1 2" key="1">
    <citation type="submission" date="2021-07" db="EMBL/GenBank/DDBJ databases">
        <authorList>
            <person name="Palmer J.M."/>
        </authorList>
    </citation>
    <scope>NUCLEOTIDE SEQUENCE [LARGE SCALE GENOMIC DNA]</scope>
    <source>
        <strain evidence="1 2">AT_MEX2019</strain>
        <tissue evidence="1">Muscle</tissue>
    </source>
</reference>
<dbReference type="EMBL" id="JAHUTI010046063">
    <property type="protein sequence ID" value="MED6246994.1"/>
    <property type="molecule type" value="Genomic_DNA"/>
</dbReference>
<organism evidence="1 2">
    <name type="scientific">Ataeniobius toweri</name>
    <dbReference type="NCBI Taxonomy" id="208326"/>
    <lineage>
        <taxon>Eukaryota</taxon>
        <taxon>Metazoa</taxon>
        <taxon>Chordata</taxon>
        <taxon>Craniata</taxon>
        <taxon>Vertebrata</taxon>
        <taxon>Euteleostomi</taxon>
        <taxon>Actinopterygii</taxon>
        <taxon>Neopterygii</taxon>
        <taxon>Teleostei</taxon>
        <taxon>Neoteleostei</taxon>
        <taxon>Acanthomorphata</taxon>
        <taxon>Ovalentaria</taxon>
        <taxon>Atherinomorphae</taxon>
        <taxon>Cyprinodontiformes</taxon>
        <taxon>Goodeidae</taxon>
        <taxon>Ataeniobius</taxon>
    </lineage>
</organism>
<accession>A0ABU7B9S5</accession>
<name>A0ABU7B9S5_9TELE</name>